<keyword evidence="4" id="KW-1185">Reference proteome</keyword>
<evidence type="ECO:0000256" key="1">
    <source>
        <dbReference type="SAM" id="SignalP"/>
    </source>
</evidence>
<dbReference type="Gene3D" id="3.10.130.10">
    <property type="entry name" value="Ribonuclease A-like domain"/>
    <property type="match status" value="1"/>
</dbReference>
<gene>
    <name evidence="3" type="ORF">KOW79_021753</name>
</gene>
<dbReference type="InterPro" id="IPR023412">
    <property type="entry name" value="RNaseA_domain"/>
</dbReference>
<dbReference type="AlphaFoldDB" id="A0A9D3S8N5"/>
<dbReference type="Pfam" id="PF00074">
    <property type="entry name" value="RnaseA"/>
    <property type="match status" value="1"/>
</dbReference>
<keyword evidence="1" id="KW-0732">Signal</keyword>
<sequence length="111" mass="12456">MMEIRVFGLVLLLVLSVALPAEAQNWESFRRKHIYLHMAEPYCTSKIKNEKINFGDTCKETHSIIKATDSQVQAICQKGGNPMDSCSLRHHHGDPCVRPGFAVGAERRTSC</sequence>
<feature type="domain" description="Ribonuclease A-domain" evidence="2">
    <location>
        <begin position="27"/>
        <end position="83"/>
    </location>
</feature>
<feature type="chain" id="PRO_5038735629" description="Ribonuclease A-domain domain-containing protein" evidence="1">
    <location>
        <begin position="24"/>
        <end position="111"/>
    </location>
</feature>
<accession>A0A9D3S8N5</accession>
<comment type="caution">
    <text evidence="3">The sequence shown here is derived from an EMBL/GenBank/DDBJ whole genome shotgun (WGS) entry which is preliminary data.</text>
</comment>
<organism evidence="3 4">
    <name type="scientific">Hemibagrus wyckioides</name>
    <dbReference type="NCBI Taxonomy" id="337641"/>
    <lineage>
        <taxon>Eukaryota</taxon>
        <taxon>Metazoa</taxon>
        <taxon>Chordata</taxon>
        <taxon>Craniata</taxon>
        <taxon>Vertebrata</taxon>
        <taxon>Euteleostomi</taxon>
        <taxon>Actinopterygii</taxon>
        <taxon>Neopterygii</taxon>
        <taxon>Teleostei</taxon>
        <taxon>Ostariophysi</taxon>
        <taxon>Siluriformes</taxon>
        <taxon>Bagridae</taxon>
        <taxon>Hemibagrus</taxon>
    </lineage>
</organism>
<dbReference type="EMBL" id="JAHKSW010000028">
    <property type="protein sequence ID" value="KAG7314450.1"/>
    <property type="molecule type" value="Genomic_DNA"/>
</dbReference>
<dbReference type="InterPro" id="IPR036816">
    <property type="entry name" value="RNaseA-like_dom_sf"/>
</dbReference>
<protein>
    <recommendedName>
        <fullName evidence="2">Ribonuclease A-domain domain-containing protein</fullName>
    </recommendedName>
</protein>
<proteinExistence type="predicted"/>
<evidence type="ECO:0000313" key="3">
    <source>
        <dbReference type="EMBL" id="KAG7314450.1"/>
    </source>
</evidence>
<evidence type="ECO:0000313" key="4">
    <source>
        <dbReference type="Proteomes" id="UP000824219"/>
    </source>
</evidence>
<name>A0A9D3S8N5_9TELE</name>
<dbReference type="SUPFAM" id="SSF54076">
    <property type="entry name" value="RNase A-like"/>
    <property type="match status" value="1"/>
</dbReference>
<feature type="signal peptide" evidence="1">
    <location>
        <begin position="1"/>
        <end position="23"/>
    </location>
</feature>
<dbReference type="OrthoDB" id="8573660at2759"/>
<evidence type="ECO:0000259" key="2">
    <source>
        <dbReference type="Pfam" id="PF00074"/>
    </source>
</evidence>
<dbReference type="Proteomes" id="UP000824219">
    <property type="component" value="Linkage Group LG28"/>
</dbReference>
<reference evidence="3 4" key="1">
    <citation type="submission" date="2021-06" db="EMBL/GenBank/DDBJ databases">
        <title>Chromosome-level genome assembly of the red-tail catfish (Hemibagrus wyckioides).</title>
        <authorList>
            <person name="Shao F."/>
        </authorList>
    </citation>
    <scope>NUCLEOTIDE SEQUENCE [LARGE SCALE GENOMIC DNA]</scope>
    <source>
        <strain evidence="3">EC202008001</strain>
        <tissue evidence="3">Blood</tissue>
    </source>
</reference>